<evidence type="ECO:0000313" key="1">
    <source>
        <dbReference type="EMBL" id="GLW89261.1"/>
    </source>
</evidence>
<dbReference type="RefSeq" id="WP_285606503.1">
    <property type="nucleotide sequence ID" value="NZ_BSSD01000001.1"/>
</dbReference>
<accession>A0A9W6QFR7</accession>
<organism evidence="1 2">
    <name type="scientific">Actinokineospora globicatena</name>
    <dbReference type="NCBI Taxonomy" id="103729"/>
    <lineage>
        <taxon>Bacteria</taxon>
        <taxon>Bacillati</taxon>
        <taxon>Actinomycetota</taxon>
        <taxon>Actinomycetes</taxon>
        <taxon>Pseudonocardiales</taxon>
        <taxon>Pseudonocardiaceae</taxon>
        <taxon>Actinokineospora</taxon>
    </lineage>
</organism>
<reference evidence="1" key="1">
    <citation type="submission" date="2023-02" db="EMBL/GenBank/DDBJ databases">
        <title>Actinokineospora globicatena NBRC 15670.</title>
        <authorList>
            <person name="Ichikawa N."/>
            <person name="Sato H."/>
            <person name="Tonouchi N."/>
        </authorList>
    </citation>
    <scope>NUCLEOTIDE SEQUENCE</scope>
    <source>
        <strain evidence="1">NBRC 15670</strain>
    </source>
</reference>
<evidence type="ECO:0000313" key="2">
    <source>
        <dbReference type="Proteomes" id="UP001165042"/>
    </source>
</evidence>
<sequence>MGYSQLTWERAAAAVAARAVREVPFYRERHARGLGLAPVPVGEVAQRLWALCPLSSPHRPSAEPTLWTGDPRDLATALLVAGVSGASVLEVRSALVPWTRLGALGPRYAPVLSPSADAVDLSASDGPARAMTAAGETVLVSPPEVATEVAARVGHTGVIVRRLTTATDMIGPAVLHDRHLGYFAARPHGCGSWHVLWRRFHVAAGDGGVLVTALRRRRPTLVRVLVDVGLNRVGVCREHGRPVLQA</sequence>
<proteinExistence type="predicted"/>
<gene>
    <name evidence="1" type="ORF">Aglo03_00770</name>
</gene>
<comment type="caution">
    <text evidence="1">The sequence shown here is derived from an EMBL/GenBank/DDBJ whole genome shotgun (WGS) entry which is preliminary data.</text>
</comment>
<protein>
    <submittedName>
        <fullName evidence="1">Uncharacterized protein</fullName>
    </submittedName>
</protein>
<dbReference type="AlphaFoldDB" id="A0A9W6QFR7"/>
<name>A0A9W6QFR7_9PSEU</name>
<keyword evidence="2" id="KW-1185">Reference proteome</keyword>
<dbReference type="EMBL" id="BSSD01000001">
    <property type="protein sequence ID" value="GLW89261.1"/>
    <property type="molecule type" value="Genomic_DNA"/>
</dbReference>
<dbReference type="Proteomes" id="UP001165042">
    <property type="component" value="Unassembled WGS sequence"/>
</dbReference>